<keyword evidence="2" id="KW-0812">Transmembrane</keyword>
<name>A0A4U5MKP4_STECR</name>
<keyword evidence="2" id="KW-1133">Transmembrane helix</keyword>
<reference evidence="3 4" key="2">
    <citation type="journal article" date="2019" name="G3 (Bethesda)">
        <title>Hybrid Assembly of the Genome of the Entomopathogenic Nematode Steinernema carpocapsae Identifies the X-Chromosome.</title>
        <authorList>
            <person name="Serra L."/>
            <person name="Macchietto M."/>
            <person name="Macias-Munoz A."/>
            <person name="McGill C.J."/>
            <person name="Rodriguez I.M."/>
            <person name="Rodriguez B."/>
            <person name="Murad R."/>
            <person name="Mortazavi A."/>
        </authorList>
    </citation>
    <scope>NUCLEOTIDE SEQUENCE [LARGE SCALE GENOMIC DNA]</scope>
    <source>
        <strain evidence="3 4">ALL</strain>
    </source>
</reference>
<sequence>MKPLPFPDPPCLQTVSQGSLSRSLHKRLRLTHSSLWSYGRSVACRKRRLPLAQPMAIMLFIPRSCSTRFKAFFISAILVLSFSHVFAKDSKDSFTPASTASFTTGLPSSPGPSDASGNATSASNDVPGNATGFPNAADFSNVTIELNSIENPPTTAGDVVPGTPVPSGPSYLSQATSMAINESDNSTVAGASRGMETTTATPTEDKECISLGMKIFLGILGGIVTIGGAILTWFCWREDPNDPEYAAFKQLEEMPQNPEDFEAATTTGTAATNTTSARIKKILKNPFKSAESVNNDPKNAKNKKKAYAKNAKNPKNDPKSTKTAQTDTEQTAFESTSLKDSKSSKSTQLSKSAKIHKNTKSAGSTKSTQDPASEKS</sequence>
<reference evidence="3 4" key="1">
    <citation type="journal article" date="2015" name="Genome Biol.">
        <title>Comparative genomics of Steinernema reveals deeply conserved gene regulatory networks.</title>
        <authorList>
            <person name="Dillman A.R."/>
            <person name="Macchietto M."/>
            <person name="Porter C.F."/>
            <person name="Rogers A."/>
            <person name="Williams B."/>
            <person name="Antoshechkin I."/>
            <person name="Lee M.M."/>
            <person name="Goodwin Z."/>
            <person name="Lu X."/>
            <person name="Lewis E.E."/>
            <person name="Goodrich-Blair H."/>
            <person name="Stock S.P."/>
            <person name="Adams B.J."/>
            <person name="Sternberg P.W."/>
            <person name="Mortazavi A."/>
        </authorList>
    </citation>
    <scope>NUCLEOTIDE SEQUENCE [LARGE SCALE GENOMIC DNA]</scope>
    <source>
        <strain evidence="3 4">ALL</strain>
    </source>
</reference>
<evidence type="ECO:0000256" key="2">
    <source>
        <dbReference type="SAM" id="Phobius"/>
    </source>
</evidence>
<keyword evidence="4" id="KW-1185">Reference proteome</keyword>
<feature type="compositionally biased region" description="Polar residues" evidence="1">
    <location>
        <begin position="115"/>
        <end position="126"/>
    </location>
</feature>
<feature type="compositionally biased region" description="Polar residues" evidence="1">
    <location>
        <begin position="321"/>
        <end position="334"/>
    </location>
</feature>
<feature type="region of interest" description="Disordered" evidence="1">
    <location>
        <begin position="97"/>
        <end position="127"/>
    </location>
</feature>
<gene>
    <name evidence="3" type="ORF">L596_021965</name>
</gene>
<proteinExistence type="predicted"/>
<organism evidence="3 4">
    <name type="scientific">Steinernema carpocapsae</name>
    <name type="common">Entomopathogenic nematode</name>
    <dbReference type="NCBI Taxonomy" id="34508"/>
    <lineage>
        <taxon>Eukaryota</taxon>
        <taxon>Metazoa</taxon>
        <taxon>Ecdysozoa</taxon>
        <taxon>Nematoda</taxon>
        <taxon>Chromadorea</taxon>
        <taxon>Rhabditida</taxon>
        <taxon>Tylenchina</taxon>
        <taxon>Panagrolaimomorpha</taxon>
        <taxon>Strongyloidoidea</taxon>
        <taxon>Steinernematidae</taxon>
        <taxon>Steinernema</taxon>
    </lineage>
</organism>
<dbReference type="Proteomes" id="UP000298663">
    <property type="component" value="Unassembled WGS sequence"/>
</dbReference>
<evidence type="ECO:0000256" key="1">
    <source>
        <dbReference type="SAM" id="MobiDB-lite"/>
    </source>
</evidence>
<comment type="caution">
    <text evidence="3">The sequence shown here is derived from an EMBL/GenBank/DDBJ whole genome shotgun (WGS) entry which is preliminary data.</text>
</comment>
<dbReference type="AlphaFoldDB" id="A0A4U5MKP4"/>
<evidence type="ECO:0000313" key="3">
    <source>
        <dbReference type="EMBL" id="TKR69872.1"/>
    </source>
</evidence>
<feature type="transmembrane region" description="Helical" evidence="2">
    <location>
        <begin position="215"/>
        <end position="234"/>
    </location>
</feature>
<feature type="region of interest" description="Disordered" evidence="1">
    <location>
        <begin position="288"/>
        <end position="376"/>
    </location>
</feature>
<accession>A0A4U5MKP4</accession>
<evidence type="ECO:0000313" key="4">
    <source>
        <dbReference type="Proteomes" id="UP000298663"/>
    </source>
</evidence>
<keyword evidence="2" id="KW-0472">Membrane</keyword>
<dbReference type="EMBL" id="AZBU02000007">
    <property type="protein sequence ID" value="TKR69872.1"/>
    <property type="molecule type" value="Genomic_DNA"/>
</dbReference>
<protein>
    <submittedName>
        <fullName evidence="3">Uncharacterized protein</fullName>
    </submittedName>
</protein>
<feature type="compositionally biased region" description="Polar residues" evidence="1">
    <location>
        <begin position="360"/>
        <end position="376"/>
    </location>
</feature>